<reference evidence="2" key="1">
    <citation type="submission" date="2016-10" db="EMBL/GenBank/DDBJ databases">
        <authorList>
            <person name="Varghese N."/>
            <person name="Submissions S."/>
        </authorList>
    </citation>
    <scope>NUCLEOTIDE SEQUENCE [LARGE SCALE GENOMIC DNA]</scope>
    <source>
        <strain evidence="2">CGMCC 1.10329</strain>
    </source>
</reference>
<gene>
    <name evidence="1" type="ORF">SAMN05216277_103324</name>
</gene>
<proteinExistence type="predicted"/>
<dbReference type="Proteomes" id="UP000183769">
    <property type="component" value="Unassembled WGS sequence"/>
</dbReference>
<accession>A0A1I5Q9H1</accession>
<dbReference type="PROSITE" id="PS51318">
    <property type="entry name" value="TAT"/>
    <property type="match status" value="1"/>
</dbReference>
<keyword evidence="2" id="KW-1185">Reference proteome</keyword>
<dbReference type="InterPro" id="IPR006311">
    <property type="entry name" value="TAT_signal"/>
</dbReference>
<sequence>MTRPDTPELNRRRVLASAGLVGAGAFGGAVGVADRVTRDPREYTHYTYARVPAQVDGTDTADPRLRVAWESRYNGERVATSGEGPEFVDDAAGPLFSASNVLPGDYGTASIRLAVEGDEPVQVRVVPVVRGSLATAVSVRLGYDTGVFGIGACDGADRPDDVAGDVTMSLAAFGEAYGDEGLSLNPDCLAPDEELCLGFGWKFPATETNEWQRASTTFELAFHAEGCSE</sequence>
<dbReference type="RefSeq" id="WP_074876749.1">
    <property type="nucleotide sequence ID" value="NZ_FOXI01000003.1"/>
</dbReference>
<dbReference type="AlphaFoldDB" id="A0A1I5Q9H1"/>
<dbReference type="EMBL" id="FOXI01000003">
    <property type="protein sequence ID" value="SFP42968.1"/>
    <property type="molecule type" value="Genomic_DNA"/>
</dbReference>
<organism evidence="1 2">
    <name type="scientific">Halolamina pelagica</name>
    <dbReference type="NCBI Taxonomy" id="699431"/>
    <lineage>
        <taxon>Archaea</taxon>
        <taxon>Methanobacteriati</taxon>
        <taxon>Methanobacteriota</taxon>
        <taxon>Stenosarchaea group</taxon>
        <taxon>Halobacteria</taxon>
        <taxon>Halobacteriales</taxon>
        <taxon>Haloferacaceae</taxon>
    </lineage>
</organism>
<name>A0A1I5Q9H1_9EURY</name>
<evidence type="ECO:0008006" key="3">
    <source>
        <dbReference type="Google" id="ProtNLM"/>
    </source>
</evidence>
<evidence type="ECO:0000313" key="1">
    <source>
        <dbReference type="EMBL" id="SFP42968.1"/>
    </source>
</evidence>
<dbReference type="OrthoDB" id="202775at2157"/>
<evidence type="ECO:0000313" key="2">
    <source>
        <dbReference type="Proteomes" id="UP000183769"/>
    </source>
</evidence>
<protein>
    <recommendedName>
        <fullName evidence="3">SipW-cognate class signal peptide</fullName>
    </recommendedName>
</protein>